<reference evidence="6 7" key="1">
    <citation type="submission" date="2016-05" db="EMBL/GenBank/DDBJ databases">
        <title>Niabella ginsenosidivorans BS26 whole genome sequencing.</title>
        <authorList>
            <person name="Im W.T."/>
            <person name="Siddiqi M.Z."/>
        </authorList>
    </citation>
    <scope>NUCLEOTIDE SEQUENCE [LARGE SCALE GENOMIC DNA]</scope>
    <source>
        <strain evidence="6 7">BS26</strain>
    </source>
</reference>
<dbReference type="NCBIfam" id="TIGR00275">
    <property type="entry name" value="aminoacetone oxidase family FAD-binding enzyme"/>
    <property type="match status" value="1"/>
</dbReference>
<dbReference type="Gene3D" id="2.40.30.10">
    <property type="entry name" value="Translation factors"/>
    <property type="match status" value="1"/>
</dbReference>
<dbReference type="Gene3D" id="1.10.8.260">
    <property type="entry name" value="HI0933 insert domain-like"/>
    <property type="match status" value="1"/>
</dbReference>
<evidence type="ECO:0000256" key="1">
    <source>
        <dbReference type="ARBA" id="ARBA00001974"/>
    </source>
</evidence>
<keyword evidence="3" id="KW-0274">FAD</keyword>
<proteinExistence type="predicted"/>
<dbReference type="Proteomes" id="UP000077667">
    <property type="component" value="Chromosome"/>
</dbReference>
<feature type="domain" description="RsdA/BaiN/AoA(So)-like Rossmann fold-like" evidence="4">
    <location>
        <begin position="4"/>
        <end position="401"/>
    </location>
</feature>
<dbReference type="SUPFAM" id="SSF51905">
    <property type="entry name" value="FAD/NAD(P)-binding domain"/>
    <property type="match status" value="1"/>
</dbReference>
<evidence type="ECO:0000256" key="2">
    <source>
        <dbReference type="ARBA" id="ARBA00022630"/>
    </source>
</evidence>
<dbReference type="AlphaFoldDB" id="A0A1A9HZ94"/>
<dbReference type="InterPro" id="IPR036188">
    <property type="entry name" value="FAD/NAD-bd_sf"/>
</dbReference>
<dbReference type="Pfam" id="PF22780">
    <property type="entry name" value="HI0933_like_1st"/>
    <property type="match status" value="1"/>
</dbReference>
<organism evidence="6 7">
    <name type="scientific">Niabella ginsenosidivorans</name>
    <dbReference type="NCBI Taxonomy" id="1176587"/>
    <lineage>
        <taxon>Bacteria</taxon>
        <taxon>Pseudomonadati</taxon>
        <taxon>Bacteroidota</taxon>
        <taxon>Chitinophagia</taxon>
        <taxon>Chitinophagales</taxon>
        <taxon>Chitinophagaceae</taxon>
        <taxon>Niabella</taxon>
    </lineage>
</organism>
<keyword evidence="7" id="KW-1185">Reference proteome</keyword>
<dbReference type="SUPFAM" id="SSF160996">
    <property type="entry name" value="HI0933 insert domain-like"/>
    <property type="match status" value="1"/>
</dbReference>
<accession>A0A1A9HZ94</accession>
<evidence type="ECO:0000313" key="6">
    <source>
        <dbReference type="EMBL" id="ANH80727.1"/>
    </source>
</evidence>
<keyword evidence="2" id="KW-0285">Flavoprotein</keyword>
<sequence>MIKTVCIVGGGASGLFCAVNLARMDRNIKVLLLEKSNKLLSKVKISGGGRCNVTHACFDIEAMAKRYPRGRHFVKKVFHQFFTTDTIQWFRERGVPLKTEADGRMFPVTDSSETIIDCLLEEAGRYGVEIKMHCDVKRIEKNAERFTLYTRETFFNCDSVVIACGGFPKTALFQWLKDLGHTIAEPVPSLFTFNSPQHAITQLMGLSVPDARVTIMGTKLHQQGPVLITHWGVSGPAVLRLSAWAARELAARQWTFTTLINWVPDLTEAVLRDLFQAYRSEKAAQKISGRNAFELPGRFWHFLLQQSGIQEEMRWADLPAKLQHQLIRNLTAFELPVKGKTTYKEEFVTAGGITLSEIEPHTMMSKKINNLFFTGEIIDVDGITGGYNFQNAWSTGFVAASCIAGNNG</sequence>
<name>A0A1A9HZ94_9BACT</name>
<dbReference type="EMBL" id="CP015772">
    <property type="protein sequence ID" value="ANH80727.1"/>
    <property type="molecule type" value="Genomic_DNA"/>
</dbReference>
<dbReference type="PANTHER" id="PTHR42887:SF2">
    <property type="entry name" value="OS12G0638800 PROTEIN"/>
    <property type="match status" value="1"/>
</dbReference>
<evidence type="ECO:0000259" key="4">
    <source>
        <dbReference type="Pfam" id="PF03486"/>
    </source>
</evidence>
<dbReference type="Gene3D" id="3.50.50.60">
    <property type="entry name" value="FAD/NAD(P)-binding domain"/>
    <property type="match status" value="1"/>
</dbReference>
<dbReference type="InterPro" id="IPR023166">
    <property type="entry name" value="BaiN-like_dom_sf"/>
</dbReference>
<feature type="domain" description="RsdA/BaiN/AoA(So)-like insert" evidence="5">
    <location>
        <begin position="187"/>
        <end position="348"/>
    </location>
</feature>
<gene>
    <name evidence="6" type="ORF">A8C56_06820</name>
</gene>
<protein>
    <submittedName>
        <fullName evidence="6">Flavoprotein</fullName>
    </submittedName>
</protein>
<evidence type="ECO:0000313" key="7">
    <source>
        <dbReference type="Proteomes" id="UP000077667"/>
    </source>
</evidence>
<dbReference type="Pfam" id="PF03486">
    <property type="entry name" value="HI0933_like"/>
    <property type="match status" value="1"/>
</dbReference>
<dbReference type="InterPro" id="IPR055178">
    <property type="entry name" value="RsdA/BaiN/AoA(So)-like_dom"/>
</dbReference>
<comment type="cofactor">
    <cofactor evidence="1">
        <name>FAD</name>
        <dbReference type="ChEBI" id="CHEBI:57692"/>
    </cofactor>
</comment>
<dbReference type="PANTHER" id="PTHR42887">
    <property type="entry name" value="OS12G0638800 PROTEIN"/>
    <property type="match status" value="1"/>
</dbReference>
<evidence type="ECO:0000256" key="3">
    <source>
        <dbReference type="ARBA" id="ARBA00022827"/>
    </source>
</evidence>
<dbReference type="InterPro" id="IPR004792">
    <property type="entry name" value="BaiN-like"/>
</dbReference>
<evidence type="ECO:0000259" key="5">
    <source>
        <dbReference type="Pfam" id="PF22780"/>
    </source>
</evidence>
<dbReference type="RefSeq" id="WP_067753713.1">
    <property type="nucleotide sequence ID" value="NZ_CP015772.1"/>
</dbReference>
<dbReference type="InterPro" id="IPR057661">
    <property type="entry name" value="RsdA/BaiN/AoA(So)_Rossmann"/>
</dbReference>
<dbReference type="KEGG" id="nia:A8C56_06820"/>
<dbReference type="OrthoDB" id="9773233at2"/>
<dbReference type="STRING" id="1176587.A8C56_06820"/>